<protein>
    <submittedName>
        <fullName evidence="2">Uncharacterized protein</fullName>
    </submittedName>
</protein>
<evidence type="ECO:0000313" key="2">
    <source>
        <dbReference type="EMBL" id="CEK62704.1"/>
    </source>
</evidence>
<dbReference type="EMBL" id="HACG01015839">
    <property type="protein sequence ID" value="CEK62704.1"/>
    <property type="molecule type" value="Transcribed_RNA"/>
</dbReference>
<dbReference type="AlphaFoldDB" id="A0A0B6Z286"/>
<keyword evidence="1" id="KW-0812">Transmembrane</keyword>
<organism evidence="2">
    <name type="scientific">Arion vulgaris</name>
    <dbReference type="NCBI Taxonomy" id="1028688"/>
    <lineage>
        <taxon>Eukaryota</taxon>
        <taxon>Metazoa</taxon>
        <taxon>Spiralia</taxon>
        <taxon>Lophotrochozoa</taxon>
        <taxon>Mollusca</taxon>
        <taxon>Gastropoda</taxon>
        <taxon>Heterobranchia</taxon>
        <taxon>Euthyneura</taxon>
        <taxon>Panpulmonata</taxon>
        <taxon>Eupulmonata</taxon>
        <taxon>Stylommatophora</taxon>
        <taxon>Helicina</taxon>
        <taxon>Arionoidea</taxon>
        <taxon>Arionidae</taxon>
        <taxon>Arion</taxon>
    </lineage>
</organism>
<proteinExistence type="predicted"/>
<name>A0A0B6Z286_9EUPU</name>
<reference evidence="2" key="1">
    <citation type="submission" date="2014-12" db="EMBL/GenBank/DDBJ databases">
        <title>Insight into the proteome of Arion vulgaris.</title>
        <authorList>
            <person name="Aradska J."/>
            <person name="Bulat T."/>
            <person name="Smidak R."/>
            <person name="Sarate P."/>
            <person name="Gangsoo J."/>
            <person name="Sialana F."/>
            <person name="Bilban M."/>
            <person name="Lubec G."/>
        </authorList>
    </citation>
    <scope>NUCLEOTIDE SEQUENCE</scope>
    <source>
        <tissue evidence="2">Skin</tissue>
    </source>
</reference>
<gene>
    <name evidence="2" type="primary">ORF45942</name>
</gene>
<accession>A0A0B6Z286</accession>
<feature type="non-terminal residue" evidence="2">
    <location>
        <position position="54"/>
    </location>
</feature>
<keyword evidence="1" id="KW-0472">Membrane</keyword>
<evidence type="ECO:0000256" key="1">
    <source>
        <dbReference type="SAM" id="Phobius"/>
    </source>
</evidence>
<feature type="transmembrane region" description="Helical" evidence="1">
    <location>
        <begin position="12"/>
        <end position="32"/>
    </location>
</feature>
<keyword evidence="1" id="KW-1133">Transmembrane helix</keyword>
<sequence>MYVPGKVQNQSIYFEDCIFVLFPTLFGIWYLLRCPCITYLRGMLMFTSTLDLMV</sequence>